<dbReference type="GO" id="GO:0009229">
    <property type="term" value="P:thiamine diphosphate biosynthetic process"/>
    <property type="evidence" value="ECO:0007669"/>
    <property type="project" value="InterPro"/>
</dbReference>
<dbReference type="GO" id="GO:0004788">
    <property type="term" value="F:thiamine diphosphokinase activity"/>
    <property type="evidence" value="ECO:0007669"/>
    <property type="project" value="UniProtKB-UniRule"/>
</dbReference>
<keyword evidence="3 7" id="KW-0418">Kinase</keyword>
<dbReference type="GO" id="GO:0030975">
    <property type="term" value="F:thiamine binding"/>
    <property type="evidence" value="ECO:0007669"/>
    <property type="project" value="InterPro"/>
</dbReference>
<reference evidence="7" key="1">
    <citation type="journal article" date="2020" name="mSystems">
        <title>Genome- and Community-Level Interaction Insights into Carbon Utilization and Element Cycling Functions of Hydrothermarchaeota in Hydrothermal Sediment.</title>
        <authorList>
            <person name="Zhou Z."/>
            <person name="Liu Y."/>
            <person name="Xu W."/>
            <person name="Pan J."/>
            <person name="Luo Z.H."/>
            <person name="Li M."/>
        </authorList>
    </citation>
    <scope>NUCLEOTIDE SEQUENCE [LARGE SCALE GENOMIC DNA]</scope>
    <source>
        <strain evidence="7">SpSt-464</strain>
    </source>
</reference>
<dbReference type="InterPro" id="IPR007371">
    <property type="entry name" value="TPK_catalytic"/>
</dbReference>
<evidence type="ECO:0000256" key="2">
    <source>
        <dbReference type="ARBA" id="ARBA00022741"/>
    </source>
</evidence>
<comment type="caution">
    <text evidence="7">The sequence shown here is derived from an EMBL/GenBank/DDBJ whole genome shotgun (WGS) entry which is preliminary data.</text>
</comment>
<dbReference type="AlphaFoldDB" id="A0A7C3J6J8"/>
<dbReference type="InterPro" id="IPR006282">
    <property type="entry name" value="Thi_PPkinase"/>
</dbReference>
<dbReference type="SUPFAM" id="SSF63862">
    <property type="entry name" value="Thiamin pyrophosphokinase, substrate-binding domain"/>
    <property type="match status" value="1"/>
</dbReference>
<accession>A0A7C3J6J8</accession>
<dbReference type="CDD" id="cd07995">
    <property type="entry name" value="TPK"/>
    <property type="match status" value="1"/>
</dbReference>
<dbReference type="InterPro" id="IPR036371">
    <property type="entry name" value="TPK_B1-bd_sf"/>
</dbReference>
<dbReference type="Pfam" id="PF04265">
    <property type="entry name" value="TPK_B1_binding"/>
    <property type="match status" value="1"/>
</dbReference>
<dbReference type="InterPro" id="IPR036759">
    <property type="entry name" value="TPK_catalytic_sf"/>
</dbReference>
<dbReference type="Gene3D" id="3.40.50.10240">
    <property type="entry name" value="Thiamin pyrophosphokinase, catalytic domain"/>
    <property type="match status" value="1"/>
</dbReference>
<keyword evidence="4" id="KW-0067">ATP-binding</keyword>
<dbReference type="SUPFAM" id="SSF63999">
    <property type="entry name" value="Thiamin pyrophosphokinase, catalytic domain"/>
    <property type="match status" value="1"/>
</dbReference>
<sequence>MNNDREILIVGNGEDLCSKGTIKNFENIVAADGGYNNIPKSVKPLCVIGDFDSINEKDLPERIEKIKFSQRKDFTDIELAIVYSIRKGYKNIFITGISGSRKDHFFTSLMLLKKYEKYNIHLLTSKEEIFILKPLTIYKFLNMKDKRVSFFSITPKSEKIVSKGFEYEYKNRTLYFDSPIGVSNRIIKDKVLFTFKKGKILCFLEI</sequence>
<dbReference type="Pfam" id="PF04263">
    <property type="entry name" value="TPK_catalytic"/>
    <property type="match status" value="1"/>
</dbReference>
<dbReference type="EMBL" id="DSTT01000005">
    <property type="protein sequence ID" value="HFK24016.1"/>
    <property type="molecule type" value="Genomic_DNA"/>
</dbReference>
<dbReference type="PANTHER" id="PTHR41299:SF1">
    <property type="entry name" value="THIAMINE PYROPHOSPHOKINASE"/>
    <property type="match status" value="1"/>
</dbReference>
<proteinExistence type="predicted"/>
<dbReference type="EC" id="2.7.6.2" evidence="5"/>
<evidence type="ECO:0000256" key="4">
    <source>
        <dbReference type="ARBA" id="ARBA00022840"/>
    </source>
</evidence>
<dbReference type="InterPro" id="IPR053149">
    <property type="entry name" value="TPK"/>
</dbReference>
<evidence type="ECO:0000256" key="1">
    <source>
        <dbReference type="ARBA" id="ARBA00022679"/>
    </source>
</evidence>
<evidence type="ECO:0000256" key="3">
    <source>
        <dbReference type="ARBA" id="ARBA00022777"/>
    </source>
</evidence>
<dbReference type="InterPro" id="IPR007373">
    <property type="entry name" value="Thiamin_PyroPKinase_B1-bd"/>
</dbReference>
<evidence type="ECO:0000259" key="6">
    <source>
        <dbReference type="SMART" id="SM00983"/>
    </source>
</evidence>
<keyword evidence="1 7" id="KW-0808">Transferase</keyword>
<evidence type="ECO:0000256" key="5">
    <source>
        <dbReference type="NCBIfam" id="TIGR01378"/>
    </source>
</evidence>
<dbReference type="PANTHER" id="PTHR41299">
    <property type="entry name" value="THIAMINE PYROPHOSPHOKINASE"/>
    <property type="match status" value="1"/>
</dbReference>
<dbReference type="GO" id="GO:0006772">
    <property type="term" value="P:thiamine metabolic process"/>
    <property type="evidence" value="ECO:0007669"/>
    <property type="project" value="UniProtKB-UniRule"/>
</dbReference>
<protein>
    <recommendedName>
        <fullName evidence="5">Thiamine diphosphokinase</fullName>
        <ecNumber evidence="5">2.7.6.2</ecNumber>
    </recommendedName>
</protein>
<dbReference type="NCBIfam" id="TIGR01378">
    <property type="entry name" value="thi_PPkinase"/>
    <property type="match status" value="1"/>
</dbReference>
<gene>
    <name evidence="7" type="ORF">ENS15_05130</name>
</gene>
<evidence type="ECO:0000313" key="7">
    <source>
        <dbReference type="EMBL" id="HFK24016.1"/>
    </source>
</evidence>
<dbReference type="SMART" id="SM00983">
    <property type="entry name" value="TPK_B1_binding"/>
    <property type="match status" value="1"/>
</dbReference>
<feature type="domain" description="Thiamin pyrophosphokinase thiamin-binding" evidence="6">
    <location>
        <begin position="125"/>
        <end position="201"/>
    </location>
</feature>
<organism evidence="7">
    <name type="scientific">candidate division WOR-3 bacterium</name>
    <dbReference type="NCBI Taxonomy" id="2052148"/>
    <lineage>
        <taxon>Bacteria</taxon>
        <taxon>Bacteria division WOR-3</taxon>
    </lineage>
</organism>
<name>A0A7C3J6J8_UNCW3</name>
<dbReference type="GO" id="GO:0016301">
    <property type="term" value="F:kinase activity"/>
    <property type="evidence" value="ECO:0007669"/>
    <property type="project" value="UniProtKB-KW"/>
</dbReference>
<keyword evidence="2" id="KW-0547">Nucleotide-binding</keyword>
<dbReference type="GO" id="GO:0005524">
    <property type="term" value="F:ATP binding"/>
    <property type="evidence" value="ECO:0007669"/>
    <property type="project" value="UniProtKB-KW"/>
</dbReference>